<dbReference type="Gene3D" id="3.30.70.20">
    <property type="match status" value="2"/>
</dbReference>
<proteinExistence type="predicted"/>
<dbReference type="EMBL" id="CP036287">
    <property type="protein sequence ID" value="QDU68188.1"/>
    <property type="molecule type" value="Genomic_DNA"/>
</dbReference>
<dbReference type="AlphaFoldDB" id="A0A518BMH7"/>
<evidence type="ECO:0000256" key="5">
    <source>
        <dbReference type="SAM" id="MobiDB-lite"/>
    </source>
</evidence>
<evidence type="ECO:0000256" key="3">
    <source>
        <dbReference type="ARBA" id="ARBA00023004"/>
    </source>
</evidence>
<dbReference type="PROSITE" id="PS51318">
    <property type="entry name" value="TAT"/>
    <property type="match status" value="1"/>
</dbReference>
<evidence type="ECO:0000256" key="1">
    <source>
        <dbReference type="ARBA" id="ARBA00022485"/>
    </source>
</evidence>
<evidence type="ECO:0000256" key="2">
    <source>
        <dbReference type="ARBA" id="ARBA00022723"/>
    </source>
</evidence>
<dbReference type="RefSeq" id="WP_145066989.1">
    <property type="nucleotide sequence ID" value="NZ_CP036287.1"/>
</dbReference>
<dbReference type="Proteomes" id="UP000316921">
    <property type="component" value="Chromosome"/>
</dbReference>
<dbReference type="GO" id="GO:0046872">
    <property type="term" value="F:metal ion binding"/>
    <property type="evidence" value="ECO:0007669"/>
    <property type="project" value="UniProtKB-KW"/>
</dbReference>
<keyword evidence="8" id="KW-1185">Reference proteome</keyword>
<feature type="compositionally biased region" description="Low complexity" evidence="5">
    <location>
        <begin position="8"/>
        <end position="21"/>
    </location>
</feature>
<feature type="region of interest" description="Disordered" evidence="5">
    <location>
        <begin position="307"/>
        <end position="327"/>
    </location>
</feature>
<dbReference type="PANTHER" id="PTHR43177">
    <property type="entry name" value="PROTEIN NRFC"/>
    <property type="match status" value="1"/>
</dbReference>
<dbReference type="PANTHER" id="PTHR43177:SF3">
    <property type="entry name" value="PROTEIN NRFC HOMOLOG"/>
    <property type="match status" value="1"/>
</dbReference>
<dbReference type="InterPro" id="IPR050954">
    <property type="entry name" value="ET_IronSulfur_Cluster-Binding"/>
</dbReference>
<feature type="domain" description="4Fe-4S ferredoxin-type" evidence="6">
    <location>
        <begin position="96"/>
        <end position="126"/>
    </location>
</feature>
<gene>
    <name evidence="7" type="primary">ttrB_2</name>
    <name evidence="7" type="ORF">Pla133_32820</name>
</gene>
<accession>A0A518BMH7</accession>
<reference evidence="7 8" key="1">
    <citation type="submission" date="2019-02" db="EMBL/GenBank/DDBJ databases">
        <title>Deep-cultivation of Planctomycetes and their phenomic and genomic characterization uncovers novel biology.</title>
        <authorList>
            <person name="Wiegand S."/>
            <person name="Jogler M."/>
            <person name="Boedeker C."/>
            <person name="Pinto D."/>
            <person name="Vollmers J."/>
            <person name="Rivas-Marin E."/>
            <person name="Kohn T."/>
            <person name="Peeters S.H."/>
            <person name="Heuer A."/>
            <person name="Rast P."/>
            <person name="Oberbeckmann S."/>
            <person name="Bunk B."/>
            <person name="Jeske O."/>
            <person name="Meyerdierks A."/>
            <person name="Storesund J.E."/>
            <person name="Kallscheuer N."/>
            <person name="Luecker S."/>
            <person name="Lage O.M."/>
            <person name="Pohl T."/>
            <person name="Merkel B.J."/>
            <person name="Hornburger P."/>
            <person name="Mueller R.-W."/>
            <person name="Bruemmer F."/>
            <person name="Labrenz M."/>
            <person name="Spormann A.M."/>
            <person name="Op den Camp H."/>
            <person name="Overmann J."/>
            <person name="Amann R."/>
            <person name="Jetten M.S.M."/>
            <person name="Mascher T."/>
            <person name="Medema M.H."/>
            <person name="Devos D.P."/>
            <person name="Kaster A.-K."/>
            <person name="Ovreas L."/>
            <person name="Rohde M."/>
            <person name="Galperin M.Y."/>
            <person name="Jogler C."/>
        </authorList>
    </citation>
    <scope>NUCLEOTIDE SEQUENCE [LARGE SCALE GENOMIC DNA]</scope>
    <source>
        <strain evidence="7 8">Pla133</strain>
    </source>
</reference>
<dbReference type="PROSITE" id="PS51379">
    <property type="entry name" value="4FE4S_FER_2"/>
    <property type="match status" value="2"/>
</dbReference>
<name>A0A518BMH7_9BACT</name>
<keyword evidence="1" id="KW-0004">4Fe-4S</keyword>
<dbReference type="Pfam" id="PF13247">
    <property type="entry name" value="Fer4_11"/>
    <property type="match status" value="1"/>
</dbReference>
<feature type="compositionally biased region" description="Polar residues" evidence="5">
    <location>
        <begin position="32"/>
        <end position="42"/>
    </location>
</feature>
<dbReference type="GO" id="GO:0051539">
    <property type="term" value="F:4 iron, 4 sulfur cluster binding"/>
    <property type="evidence" value="ECO:0007669"/>
    <property type="project" value="UniProtKB-KW"/>
</dbReference>
<dbReference type="KEGG" id="pbap:Pla133_32820"/>
<dbReference type="InterPro" id="IPR017896">
    <property type="entry name" value="4Fe4S_Fe-S-bd"/>
</dbReference>
<evidence type="ECO:0000313" key="8">
    <source>
        <dbReference type="Proteomes" id="UP000316921"/>
    </source>
</evidence>
<dbReference type="CDD" id="cd10551">
    <property type="entry name" value="PsrB"/>
    <property type="match status" value="1"/>
</dbReference>
<feature type="domain" description="4Fe-4S ferredoxin-type" evidence="6">
    <location>
        <begin position="174"/>
        <end position="203"/>
    </location>
</feature>
<keyword evidence="4" id="KW-0411">Iron-sulfur</keyword>
<keyword evidence="3" id="KW-0408">Iron</keyword>
<dbReference type="SUPFAM" id="SSF54862">
    <property type="entry name" value="4Fe-4S ferredoxins"/>
    <property type="match status" value="1"/>
</dbReference>
<protein>
    <submittedName>
        <fullName evidence="7">Tetrathionate reductase subunit B</fullName>
    </submittedName>
</protein>
<keyword evidence="2" id="KW-0479">Metal-binding</keyword>
<sequence>MAQDPDADQTGGAQTGAQQRGADQRGAHQQDAAEQQAPSASSVDRRQFLSGTLGAVASVAGASAATSGRASSPEDLFLPEEAWRERMTAPEDGKQYGWVVDTRRCFGCHGCEVACKAENDVPLGNYIRQTVYHDHTRSNGAVARIMVPMACQHCEDAPCIKACPCGALHKGSGGSVQVNYDTCSGHGACKEVCPYGAIYIDPVANQAVKCHNCTHRVDEGLEPACVETCPSGALFFGDLNDPESAVSKVTAQLEKEGALETLRPEKETRPRMKFAVDENHPLAAWEPKIPGEGQSYQNDAYSVYSWGEPGFDGGAGDGEAGEEGAAR</sequence>
<feature type="region of interest" description="Disordered" evidence="5">
    <location>
        <begin position="1"/>
        <end position="46"/>
    </location>
</feature>
<evidence type="ECO:0000256" key="4">
    <source>
        <dbReference type="ARBA" id="ARBA00023014"/>
    </source>
</evidence>
<evidence type="ECO:0000259" key="6">
    <source>
        <dbReference type="PROSITE" id="PS51379"/>
    </source>
</evidence>
<dbReference type="InterPro" id="IPR006311">
    <property type="entry name" value="TAT_signal"/>
</dbReference>
<evidence type="ECO:0000313" key="7">
    <source>
        <dbReference type="EMBL" id="QDU68188.1"/>
    </source>
</evidence>
<organism evidence="7 8">
    <name type="scientific">Engelhardtia mirabilis</name>
    <dbReference type="NCBI Taxonomy" id="2528011"/>
    <lineage>
        <taxon>Bacteria</taxon>
        <taxon>Pseudomonadati</taxon>
        <taxon>Planctomycetota</taxon>
        <taxon>Planctomycetia</taxon>
        <taxon>Planctomycetia incertae sedis</taxon>
        <taxon>Engelhardtia</taxon>
    </lineage>
</organism>